<organism evidence="1">
    <name type="scientific">Arundo donax</name>
    <name type="common">Giant reed</name>
    <name type="synonym">Donax arundinaceus</name>
    <dbReference type="NCBI Taxonomy" id="35708"/>
    <lineage>
        <taxon>Eukaryota</taxon>
        <taxon>Viridiplantae</taxon>
        <taxon>Streptophyta</taxon>
        <taxon>Embryophyta</taxon>
        <taxon>Tracheophyta</taxon>
        <taxon>Spermatophyta</taxon>
        <taxon>Magnoliopsida</taxon>
        <taxon>Liliopsida</taxon>
        <taxon>Poales</taxon>
        <taxon>Poaceae</taxon>
        <taxon>PACMAD clade</taxon>
        <taxon>Arundinoideae</taxon>
        <taxon>Arundineae</taxon>
        <taxon>Arundo</taxon>
    </lineage>
</organism>
<protein>
    <submittedName>
        <fullName evidence="1">Uncharacterized protein</fullName>
    </submittedName>
</protein>
<sequence length="77" mass="9152">MRTFFGPFPIHQTIISEVESLDRSSSILVSIIVRSFVYSTIRHLHFWRAYSHKQHRLLNISRTPLNCMLMFPFCQIV</sequence>
<accession>A0A0A9FIA9</accession>
<reference evidence="1" key="1">
    <citation type="submission" date="2014-09" db="EMBL/GenBank/DDBJ databases">
        <authorList>
            <person name="Magalhaes I.L.F."/>
            <person name="Oliveira U."/>
            <person name="Santos F.R."/>
            <person name="Vidigal T.H.D.A."/>
            <person name="Brescovit A.D."/>
            <person name="Santos A.J."/>
        </authorList>
    </citation>
    <scope>NUCLEOTIDE SEQUENCE</scope>
    <source>
        <tissue evidence="1">Shoot tissue taken approximately 20 cm above the soil surface</tissue>
    </source>
</reference>
<name>A0A0A9FIA9_ARUDO</name>
<dbReference type="EMBL" id="GBRH01189893">
    <property type="protein sequence ID" value="JAE08003.1"/>
    <property type="molecule type" value="Transcribed_RNA"/>
</dbReference>
<dbReference type="AlphaFoldDB" id="A0A0A9FIA9"/>
<evidence type="ECO:0000313" key="1">
    <source>
        <dbReference type="EMBL" id="JAE08003.1"/>
    </source>
</evidence>
<proteinExistence type="predicted"/>
<reference evidence="1" key="2">
    <citation type="journal article" date="2015" name="Data Brief">
        <title>Shoot transcriptome of the giant reed, Arundo donax.</title>
        <authorList>
            <person name="Barrero R.A."/>
            <person name="Guerrero F.D."/>
            <person name="Moolhuijzen P."/>
            <person name="Goolsby J.A."/>
            <person name="Tidwell J."/>
            <person name="Bellgard S.E."/>
            <person name="Bellgard M.I."/>
        </authorList>
    </citation>
    <scope>NUCLEOTIDE SEQUENCE</scope>
    <source>
        <tissue evidence="1">Shoot tissue taken approximately 20 cm above the soil surface</tissue>
    </source>
</reference>